<name>A0A1W0WRD4_HYPEX</name>
<keyword evidence="5" id="KW-1185">Reference proteome</keyword>
<feature type="domain" description="SOCS box" evidence="2">
    <location>
        <begin position="280"/>
        <end position="318"/>
    </location>
</feature>
<dbReference type="PANTHER" id="PTHR12429:SF8">
    <property type="entry name" value="NEURALIZED-LIKE PROTEIN 2"/>
    <property type="match status" value="1"/>
</dbReference>
<dbReference type="PANTHER" id="PTHR12429">
    <property type="entry name" value="NEURALIZED"/>
    <property type="match status" value="1"/>
</dbReference>
<feature type="domain" description="NHR" evidence="3">
    <location>
        <begin position="32"/>
        <end position="188"/>
    </location>
</feature>
<dbReference type="InterPro" id="IPR036036">
    <property type="entry name" value="SOCS_box-like_dom_sf"/>
</dbReference>
<dbReference type="SMART" id="SM00588">
    <property type="entry name" value="NEUZ"/>
    <property type="match status" value="1"/>
</dbReference>
<protein>
    <submittedName>
        <fullName evidence="4">Neuralized-like protein 2</fullName>
    </submittedName>
</protein>
<organism evidence="4 5">
    <name type="scientific">Hypsibius exemplaris</name>
    <name type="common">Freshwater tardigrade</name>
    <dbReference type="NCBI Taxonomy" id="2072580"/>
    <lineage>
        <taxon>Eukaryota</taxon>
        <taxon>Metazoa</taxon>
        <taxon>Ecdysozoa</taxon>
        <taxon>Tardigrada</taxon>
        <taxon>Eutardigrada</taxon>
        <taxon>Parachela</taxon>
        <taxon>Hypsibioidea</taxon>
        <taxon>Hypsibiidae</taxon>
        <taxon>Hypsibius</taxon>
    </lineage>
</organism>
<comment type="caution">
    <text evidence="4">The sequence shown here is derived from an EMBL/GenBank/DDBJ whole genome shotgun (WGS) entry which is preliminary data.</text>
</comment>
<evidence type="ECO:0000256" key="1">
    <source>
        <dbReference type="SAM" id="MobiDB-lite"/>
    </source>
</evidence>
<dbReference type="InterPro" id="IPR043136">
    <property type="entry name" value="B30.2/SPRY_sf"/>
</dbReference>
<dbReference type="Pfam" id="PF07177">
    <property type="entry name" value="Neuralized"/>
    <property type="match status" value="1"/>
</dbReference>
<evidence type="ECO:0000259" key="3">
    <source>
        <dbReference type="PROSITE" id="PS51065"/>
    </source>
</evidence>
<dbReference type="Proteomes" id="UP000192578">
    <property type="component" value="Unassembled WGS sequence"/>
</dbReference>
<dbReference type="AlphaFoldDB" id="A0A1W0WRD4"/>
<dbReference type="InterPro" id="IPR006573">
    <property type="entry name" value="NHR_dom"/>
</dbReference>
<gene>
    <name evidence="4" type="ORF">BV898_08215</name>
</gene>
<feature type="region of interest" description="Disordered" evidence="1">
    <location>
        <begin position="168"/>
        <end position="190"/>
    </location>
</feature>
<sequence length="319" mass="35513">MPCPGDLDETCRTTNCVQFGHPADQSALLPCLHRFHSQHGLNIRFSEDKTVATRVSSFADGLIFSANPLRPNELFMVEIVQNDLGWNGHLRIGITQSDPEKRKEFPRFALPNLVAEGLSWVYTLDRSEVDEELGDALTLPAGKFHKLLRDAPWGSRLNIEFLQPKRRSPGSVAARHTGSRRNSHNGDAHNESQACLIDDPTNTSCCSPTPSLETLDSATSEGSRVGIFYSQVGLDFAFLYFVVNGECRGPFPFELQAGPLFVVCDVYGQTKTVRIVPLYEVPTLQSLCREVITGSVDDLKELLLPRKLIRFVSYEYPAT</sequence>
<dbReference type="GO" id="GO:0061630">
    <property type="term" value="F:ubiquitin protein ligase activity"/>
    <property type="evidence" value="ECO:0007669"/>
    <property type="project" value="TreeGrafter"/>
</dbReference>
<dbReference type="GO" id="GO:0035556">
    <property type="term" value="P:intracellular signal transduction"/>
    <property type="evidence" value="ECO:0007669"/>
    <property type="project" value="InterPro"/>
</dbReference>
<reference evidence="5" key="1">
    <citation type="submission" date="2017-01" db="EMBL/GenBank/DDBJ databases">
        <title>Comparative genomics of anhydrobiosis in the tardigrade Hypsibius dujardini.</title>
        <authorList>
            <person name="Yoshida Y."/>
            <person name="Koutsovoulos G."/>
            <person name="Laetsch D."/>
            <person name="Stevens L."/>
            <person name="Kumar S."/>
            <person name="Horikawa D."/>
            <person name="Ishino K."/>
            <person name="Komine S."/>
            <person name="Tomita M."/>
            <person name="Blaxter M."/>
            <person name="Arakawa K."/>
        </authorList>
    </citation>
    <scope>NUCLEOTIDE SEQUENCE [LARGE SCALE GENOMIC DNA]</scope>
    <source>
        <strain evidence="5">Z151</strain>
    </source>
</reference>
<evidence type="ECO:0000259" key="2">
    <source>
        <dbReference type="PROSITE" id="PS50225"/>
    </source>
</evidence>
<dbReference type="OrthoDB" id="10059069at2759"/>
<accession>A0A1W0WRD4</accession>
<dbReference type="SUPFAM" id="SSF158235">
    <property type="entry name" value="SOCS box-like"/>
    <property type="match status" value="1"/>
</dbReference>
<dbReference type="InterPro" id="IPR001496">
    <property type="entry name" value="SOCS_box"/>
</dbReference>
<proteinExistence type="predicted"/>
<dbReference type="SMART" id="SM00969">
    <property type="entry name" value="SOCS_box"/>
    <property type="match status" value="1"/>
</dbReference>
<evidence type="ECO:0000313" key="4">
    <source>
        <dbReference type="EMBL" id="OQV17758.1"/>
    </source>
</evidence>
<dbReference type="EMBL" id="MTYJ01000057">
    <property type="protein sequence ID" value="OQV17758.1"/>
    <property type="molecule type" value="Genomic_DNA"/>
</dbReference>
<dbReference type="PROSITE" id="PS50225">
    <property type="entry name" value="SOCS"/>
    <property type="match status" value="1"/>
</dbReference>
<evidence type="ECO:0000313" key="5">
    <source>
        <dbReference type="Proteomes" id="UP000192578"/>
    </source>
</evidence>
<dbReference type="PROSITE" id="PS51065">
    <property type="entry name" value="NHR"/>
    <property type="match status" value="1"/>
</dbReference>
<dbReference type="InterPro" id="IPR037962">
    <property type="entry name" value="Neuralized"/>
</dbReference>
<dbReference type="Gene3D" id="2.60.120.920">
    <property type="match status" value="1"/>
</dbReference>